<keyword evidence="1" id="KW-0547">Nucleotide-binding</keyword>
<dbReference type="PROSITE" id="PS51419">
    <property type="entry name" value="RAB"/>
    <property type="match status" value="1"/>
</dbReference>
<reference evidence="3" key="3">
    <citation type="submission" date="2023-05" db="EMBL/GenBank/DDBJ databases">
        <authorList>
            <person name="Smith C.H."/>
        </authorList>
    </citation>
    <scope>NUCLEOTIDE SEQUENCE</scope>
    <source>
        <strain evidence="3">CHS0354</strain>
        <tissue evidence="3">Mantle</tissue>
    </source>
</reference>
<sequence length="179" mass="19500">MEEAQGKDNGEPLSNLLKILVVGAAETGKSCFVSAACDRDINKTYIPTIGVDFCMKEITVDKKVIKLQIWDTAGQERFRAIQTSYYKGAAGILLVYDVTSKKSLDDVDSFFKEIKEHSGLSATVLLIGNKTDMVQREISTAVGKKKAEDIGVLFAETTATDKNGVQYAINKLISVIVKG</sequence>
<dbReference type="PANTHER" id="PTHR47977">
    <property type="entry name" value="RAS-RELATED PROTEIN RAB"/>
    <property type="match status" value="1"/>
</dbReference>
<evidence type="ECO:0000256" key="2">
    <source>
        <dbReference type="ARBA" id="ARBA00023134"/>
    </source>
</evidence>
<reference evidence="3" key="1">
    <citation type="journal article" date="2021" name="Genome Biol. Evol.">
        <title>A High-Quality Reference Genome for a Parasitic Bivalve with Doubly Uniparental Inheritance (Bivalvia: Unionida).</title>
        <authorList>
            <person name="Smith C.H."/>
        </authorList>
    </citation>
    <scope>NUCLEOTIDE SEQUENCE</scope>
    <source>
        <strain evidence="3">CHS0354</strain>
    </source>
</reference>
<keyword evidence="2" id="KW-0342">GTP-binding</keyword>
<gene>
    <name evidence="3" type="ORF">CHS0354_016104</name>
</gene>
<dbReference type="PROSITE" id="PS51417">
    <property type="entry name" value="ARF"/>
    <property type="match status" value="1"/>
</dbReference>
<dbReference type="SUPFAM" id="SSF52540">
    <property type="entry name" value="P-loop containing nucleoside triphosphate hydrolases"/>
    <property type="match status" value="1"/>
</dbReference>
<evidence type="ECO:0000313" key="3">
    <source>
        <dbReference type="EMBL" id="KAK3601742.1"/>
    </source>
</evidence>
<protein>
    <submittedName>
        <fullName evidence="3">Uncharacterized protein</fullName>
    </submittedName>
</protein>
<accession>A0AAE0W623</accession>
<dbReference type="GO" id="GO:0005525">
    <property type="term" value="F:GTP binding"/>
    <property type="evidence" value="ECO:0007669"/>
    <property type="project" value="UniProtKB-KW"/>
</dbReference>
<dbReference type="SMART" id="SM00173">
    <property type="entry name" value="RAS"/>
    <property type="match status" value="1"/>
</dbReference>
<comment type="caution">
    <text evidence="3">The sequence shown here is derived from an EMBL/GenBank/DDBJ whole genome shotgun (WGS) entry which is preliminary data.</text>
</comment>
<dbReference type="PROSITE" id="PS51421">
    <property type="entry name" value="RAS"/>
    <property type="match status" value="1"/>
</dbReference>
<reference evidence="3" key="2">
    <citation type="journal article" date="2021" name="Genome Biol. Evol.">
        <title>Developing a high-quality reference genome for a parasitic bivalve with doubly uniparental inheritance (Bivalvia: Unionida).</title>
        <authorList>
            <person name="Smith C.H."/>
        </authorList>
    </citation>
    <scope>NUCLEOTIDE SEQUENCE</scope>
    <source>
        <strain evidence="3">CHS0354</strain>
        <tissue evidence="3">Mantle</tissue>
    </source>
</reference>
<dbReference type="InterPro" id="IPR005225">
    <property type="entry name" value="Small_GTP-bd"/>
</dbReference>
<evidence type="ECO:0000313" key="4">
    <source>
        <dbReference type="Proteomes" id="UP001195483"/>
    </source>
</evidence>
<keyword evidence="4" id="KW-1185">Reference proteome</keyword>
<dbReference type="Gene3D" id="3.40.50.300">
    <property type="entry name" value="P-loop containing nucleotide triphosphate hydrolases"/>
    <property type="match status" value="1"/>
</dbReference>
<dbReference type="InterPro" id="IPR027417">
    <property type="entry name" value="P-loop_NTPase"/>
</dbReference>
<dbReference type="Pfam" id="PF00071">
    <property type="entry name" value="Ras"/>
    <property type="match status" value="1"/>
</dbReference>
<dbReference type="NCBIfam" id="TIGR00231">
    <property type="entry name" value="small_GTP"/>
    <property type="match status" value="1"/>
</dbReference>
<dbReference type="Proteomes" id="UP001195483">
    <property type="component" value="Unassembled WGS sequence"/>
</dbReference>
<dbReference type="InterPro" id="IPR050227">
    <property type="entry name" value="Rab"/>
</dbReference>
<organism evidence="3 4">
    <name type="scientific">Potamilus streckersoni</name>
    <dbReference type="NCBI Taxonomy" id="2493646"/>
    <lineage>
        <taxon>Eukaryota</taxon>
        <taxon>Metazoa</taxon>
        <taxon>Spiralia</taxon>
        <taxon>Lophotrochozoa</taxon>
        <taxon>Mollusca</taxon>
        <taxon>Bivalvia</taxon>
        <taxon>Autobranchia</taxon>
        <taxon>Heteroconchia</taxon>
        <taxon>Palaeoheterodonta</taxon>
        <taxon>Unionida</taxon>
        <taxon>Unionoidea</taxon>
        <taxon>Unionidae</taxon>
        <taxon>Ambleminae</taxon>
        <taxon>Lampsilini</taxon>
        <taxon>Potamilus</taxon>
    </lineage>
</organism>
<dbReference type="PRINTS" id="PR00449">
    <property type="entry name" value="RASTRNSFRMNG"/>
</dbReference>
<proteinExistence type="predicted"/>
<dbReference type="AlphaFoldDB" id="A0AAE0W623"/>
<evidence type="ECO:0000256" key="1">
    <source>
        <dbReference type="ARBA" id="ARBA00022741"/>
    </source>
</evidence>
<dbReference type="EMBL" id="JAEAOA010001004">
    <property type="protein sequence ID" value="KAK3601742.1"/>
    <property type="molecule type" value="Genomic_DNA"/>
</dbReference>
<dbReference type="SMART" id="SM00177">
    <property type="entry name" value="ARF"/>
    <property type="match status" value="1"/>
</dbReference>
<name>A0AAE0W623_9BIVA</name>
<dbReference type="GO" id="GO:0003924">
    <property type="term" value="F:GTPase activity"/>
    <property type="evidence" value="ECO:0007669"/>
    <property type="project" value="InterPro"/>
</dbReference>
<dbReference type="InterPro" id="IPR001806">
    <property type="entry name" value="Small_GTPase"/>
</dbReference>
<dbReference type="SMART" id="SM00175">
    <property type="entry name" value="RAB"/>
    <property type="match status" value="1"/>
</dbReference>
<dbReference type="CDD" id="cd00154">
    <property type="entry name" value="Rab"/>
    <property type="match status" value="1"/>
</dbReference>
<dbReference type="SMART" id="SM00174">
    <property type="entry name" value="RHO"/>
    <property type="match status" value="1"/>
</dbReference>
<dbReference type="FunFam" id="3.40.50.300:FF:001447">
    <property type="entry name" value="Ras-related protein Rab-1B"/>
    <property type="match status" value="1"/>
</dbReference>